<keyword evidence="3" id="KW-1185">Reference proteome</keyword>
<reference evidence="2" key="1">
    <citation type="journal article" date="2014" name="Int. J. Syst. Evol. Microbiol.">
        <title>Complete genome sequence of Corynebacterium casei LMG S-19264T (=DSM 44701T), isolated from a smear-ripened cheese.</title>
        <authorList>
            <consortium name="US DOE Joint Genome Institute (JGI-PGF)"/>
            <person name="Walter F."/>
            <person name="Albersmeier A."/>
            <person name="Kalinowski J."/>
            <person name="Ruckert C."/>
        </authorList>
    </citation>
    <scope>NUCLEOTIDE SEQUENCE</scope>
    <source>
        <strain evidence="2">JCM 5016</strain>
    </source>
</reference>
<comment type="caution">
    <text evidence="2">The sequence shown here is derived from an EMBL/GenBank/DDBJ whole genome shotgun (WGS) entry which is preliminary data.</text>
</comment>
<proteinExistence type="predicted"/>
<dbReference type="AlphaFoldDB" id="A0A918RL40"/>
<dbReference type="RefSeq" id="WP_190059344.1">
    <property type="nucleotide sequence ID" value="NZ_BMWH01000020.1"/>
</dbReference>
<accession>A0A918RL40</accession>
<feature type="compositionally biased region" description="Basic and acidic residues" evidence="1">
    <location>
        <begin position="202"/>
        <end position="213"/>
    </location>
</feature>
<reference evidence="2" key="2">
    <citation type="submission" date="2020-09" db="EMBL/GenBank/DDBJ databases">
        <authorList>
            <person name="Sun Q."/>
            <person name="Ohkuma M."/>
        </authorList>
    </citation>
    <scope>NUCLEOTIDE SEQUENCE</scope>
    <source>
        <strain evidence="2">JCM 5016</strain>
    </source>
</reference>
<name>A0A918RL40_9ACTN</name>
<protein>
    <submittedName>
        <fullName evidence="2">Uncharacterized protein</fullName>
    </submittedName>
</protein>
<feature type="region of interest" description="Disordered" evidence="1">
    <location>
        <begin position="172"/>
        <end position="213"/>
    </location>
</feature>
<dbReference type="Proteomes" id="UP000623010">
    <property type="component" value="Unassembled WGS sequence"/>
</dbReference>
<gene>
    <name evidence="2" type="ORF">GCM10010389_45770</name>
</gene>
<evidence type="ECO:0000313" key="3">
    <source>
        <dbReference type="Proteomes" id="UP000623010"/>
    </source>
</evidence>
<evidence type="ECO:0000256" key="1">
    <source>
        <dbReference type="SAM" id="MobiDB-lite"/>
    </source>
</evidence>
<dbReference type="EMBL" id="BMWH01000020">
    <property type="protein sequence ID" value="GHA01275.1"/>
    <property type="molecule type" value="Genomic_DNA"/>
</dbReference>
<sequence length="213" mass="23792">MNYRPYPDADRALRQLQRGRVPEPPQPPIITSFAQFQAYVKSGEFARRMQALNETISAILNRRAGGGEIITPDVLAEQQPIVLARVVRTCVAVPSQWNAWTTTGQYLYLRYRSGIGTVDAYDNPDSETWTRTPDGAVARFDTGDRLDGEMTIEEFCERAGLELAVAEVTGEPQDNMQEHDTEAWDVPDARPGTTDHTLTQRAEPHDDAEVTGE</sequence>
<evidence type="ECO:0000313" key="2">
    <source>
        <dbReference type="EMBL" id="GHA01275.1"/>
    </source>
</evidence>
<organism evidence="2 3">
    <name type="scientific">Streptomyces echinoruber</name>
    <dbReference type="NCBI Taxonomy" id="68898"/>
    <lineage>
        <taxon>Bacteria</taxon>
        <taxon>Bacillati</taxon>
        <taxon>Actinomycetota</taxon>
        <taxon>Actinomycetes</taxon>
        <taxon>Kitasatosporales</taxon>
        <taxon>Streptomycetaceae</taxon>
        <taxon>Streptomyces</taxon>
    </lineage>
</organism>